<dbReference type="AlphaFoldDB" id="A0AAW0FMG0"/>
<evidence type="ECO:0000256" key="1">
    <source>
        <dbReference type="ARBA" id="ARBA00001971"/>
    </source>
</evidence>
<dbReference type="PANTHER" id="PTHR46300">
    <property type="entry name" value="P450, PUTATIVE (EUROFUNG)-RELATED-RELATED"/>
    <property type="match status" value="1"/>
</dbReference>
<keyword evidence="6" id="KW-0812">Transmembrane</keyword>
<dbReference type="GO" id="GO:0020037">
    <property type="term" value="F:heme binding"/>
    <property type="evidence" value="ECO:0007669"/>
    <property type="project" value="InterPro"/>
</dbReference>
<evidence type="ECO:0008006" key="17">
    <source>
        <dbReference type="Google" id="ProtNLM"/>
    </source>
</evidence>
<keyword evidence="8" id="KW-1133">Transmembrane helix</keyword>
<dbReference type="InterPro" id="IPR001128">
    <property type="entry name" value="Cyt_P450"/>
</dbReference>
<dbReference type="Proteomes" id="UP001385951">
    <property type="component" value="Unassembled WGS sequence"/>
</dbReference>
<dbReference type="SUPFAM" id="SSF48264">
    <property type="entry name" value="Cytochrome P450"/>
    <property type="match status" value="1"/>
</dbReference>
<feature type="binding site" description="axial binding residue" evidence="13">
    <location>
        <position position="125"/>
    </location>
    <ligand>
        <name>heme</name>
        <dbReference type="ChEBI" id="CHEBI:30413"/>
    </ligand>
    <ligandPart>
        <name>Fe</name>
        <dbReference type="ChEBI" id="CHEBI:18248"/>
    </ligandPart>
</feature>
<evidence type="ECO:0000313" key="15">
    <source>
        <dbReference type="EMBL" id="KAK7678432.1"/>
    </source>
</evidence>
<comment type="caution">
    <text evidence="15">The sequence shown here is derived from an EMBL/GenBank/DDBJ whole genome shotgun (WGS) entry which is preliminary data.</text>
</comment>
<dbReference type="InterPro" id="IPR050364">
    <property type="entry name" value="Cytochrome_P450_fung"/>
</dbReference>
<dbReference type="EMBL" id="JASBNA010000071">
    <property type="protein sequence ID" value="KAK7678432.1"/>
    <property type="molecule type" value="Genomic_DNA"/>
</dbReference>
<dbReference type="Gene3D" id="1.10.630.10">
    <property type="entry name" value="Cytochrome P450"/>
    <property type="match status" value="1"/>
</dbReference>
<comment type="subcellular location">
    <subcellularLocation>
        <location evidence="2">Membrane</location>
    </subcellularLocation>
</comment>
<keyword evidence="12" id="KW-0472">Membrane</keyword>
<dbReference type="GO" id="GO:0004497">
    <property type="term" value="F:monooxygenase activity"/>
    <property type="evidence" value="ECO:0007669"/>
    <property type="project" value="UniProtKB-KW"/>
</dbReference>
<evidence type="ECO:0000256" key="6">
    <source>
        <dbReference type="ARBA" id="ARBA00022692"/>
    </source>
</evidence>
<dbReference type="PRINTS" id="PR00385">
    <property type="entry name" value="P450"/>
</dbReference>
<keyword evidence="9 14" id="KW-0560">Oxidoreductase</keyword>
<evidence type="ECO:0000256" key="7">
    <source>
        <dbReference type="ARBA" id="ARBA00022723"/>
    </source>
</evidence>
<evidence type="ECO:0000256" key="10">
    <source>
        <dbReference type="ARBA" id="ARBA00023004"/>
    </source>
</evidence>
<protein>
    <recommendedName>
        <fullName evidence="17">Cytochrome P450</fullName>
    </recommendedName>
</protein>
<dbReference type="PRINTS" id="PR00463">
    <property type="entry name" value="EP450I"/>
</dbReference>
<keyword evidence="7 13" id="KW-0479">Metal-binding</keyword>
<dbReference type="GO" id="GO:0016705">
    <property type="term" value="F:oxidoreductase activity, acting on paired donors, with incorporation or reduction of molecular oxygen"/>
    <property type="evidence" value="ECO:0007669"/>
    <property type="project" value="InterPro"/>
</dbReference>
<evidence type="ECO:0000256" key="8">
    <source>
        <dbReference type="ARBA" id="ARBA00022989"/>
    </source>
</evidence>
<proteinExistence type="inferred from homology"/>
<evidence type="ECO:0000256" key="3">
    <source>
        <dbReference type="ARBA" id="ARBA00005179"/>
    </source>
</evidence>
<evidence type="ECO:0000256" key="14">
    <source>
        <dbReference type="RuleBase" id="RU000461"/>
    </source>
</evidence>
<evidence type="ECO:0000256" key="5">
    <source>
        <dbReference type="ARBA" id="ARBA00022617"/>
    </source>
</evidence>
<gene>
    <name evidence="15" type="ORF">QCA50_018492</name>
</gene>
<name>A0AAW0FMG0_9APHY</name>
<evidence type="ECO:0000256" key="13">
    <source>
        <dbReference type="PIRSR" id="PIRSR602401-1"/>
    </source>
</evidence>
<keyword evidence="5 13" id="KW-0349">Heme</keyword>
<dbReference type="PROSITE" id="PS00086">
    <property type="entry name" value="CYTOCHROME_P450"/>
    <property type="match status" value="1"/>
</dbReference>
<evidence type="ECO:0000256" key="11">
    <source>
        <dbReference type="ARBA" id="ARBA00023033"/>
    </source>
</evidence>
<reference evidence="15 16" key="1">
    <citation type="submission" date="2022-09" db="EMBL/GenBank/DDBJ databases">
        <authorList>
            <person name="Palmer J.M."/>
        </authorList>
    </citation>
    <scope>NUCLEOTIDE SEQUENCE [LARGE SCALE GENOMIC DNA]</scope>
    <source>
        <strain evidence="15 16">DSM 7382</strain>
    </source>
</reference>
<dbReference type="GO" id="GO:0016020">
    <property type="term" value="C:membrane"/>
    <property type="evidence" value="ECO:0007669"/>
    <property type="project" value="UniProtKB-SubCell"/>
</dbReference>
<comment type="cofactor">
    <cofactor evidence="1 13">
        <name>heme</name>
        <dbReference type="ChEBI" id="CHEBI:30413"/>
    </cofactor>
</comment>
<dbReference type="InterPro" id="IPR002401">
    <property type="entry name" value="Cyt_P450_E_grp-I"/>
</dbReference>
<evidence type="ECO:0000256" key="12">
    <source>
        <dbReference type="ARBA" id="ARBA00023136"/>
    </source>
</evidence>
<organism evidence="15 16">
    <name type="scientific">Cerrena zonata</name>
    <dbReference type="NCBI Taxonomy" id="2478898"/>
    <lineage>
        <taxon>Eukaryota</taxon>
        <taxon>Fungi</taxon>
        <taxon>Dikarya</taxon>
        <taxon>Basidiomycota</taxon>
        <taxon>Agaricomycotina</taxon>
        <taxon>Agaricomycetes</taxon>
        <taxon>Polyporales</taxon>
        <taxon>Cerrenaceae</taxon>
        <taxon>Cerrena</taxon>
    </lineage>
</organism>
<keyword evidence="16" id="KW-1185">Reference proteome</keyword>
<evidence type="ECO:0000256" key="4">
    <source>
        <dbReference type="ARBA" id="ARBA00010617"/>
    </source>
</evidence>
<evidence type="ECO:0000256" key="2">
    <source>
        <dbReference type="ARBA" id="ARBA00004370"/>
    </source>
</evidence>
<comment type="pathway">
    <text evidence="3">Secondary metabolite biosynthesis.</text>
</comment>
<evidence type="ECO:0000256" key="9">
    <source>
        <dbReference type="ARBA" id="ARBA00023002"/>
    </source>
</evidence>
<keyword evidence="11 14" id="KW-0503">Monooxygenase</keyword>
<dbReference type="Pfam" id="PF00067">
    <property type="entry name" value="p450"/>
    <property type="match status" value="1"/>
</dbReference>
<dbReference type="PANTHER" id="PTHR46300:SF2">
    <property type="entry name" value="CYTOCHROME P450 MONOOXYGENASE ALNH-RELATED"/>
    <property type="match status" value="1"/>
</dbReference>
<keyword evidence="10 13" id="KW-0408">Iron</keyword>
<dbReference type="InterPro" id="IPR036396">
    <property type="entry name" value="Cyt_P450_sf"/>
</dbReference>
<comment type="similarity">
    <text evidence="4 14">Belongs to the cytochrome P450 family.</text>
</comment>
<dbReference type="InterPro" id="IPR017972">
    <property type="entry name" value="Cyt_P450_CS"/>
</dbReference>
<evidence type="ECO:0000313" key="16">
    <source>
        <dbReference type="Proteomes" id="UP001385951"/>
    </source>
</evidence>
<dbReference type="GO" id="GO:0005506">
    <property type="term" value="F:iron ion binding"/>
    <property type="evidence" value="ECO:0007669"/>
    <property type="project" value="InterPro"/>
</dbReference>
<accession>A0AAW0FMG0</accession>
<sequence length="202" mass="22703">MGLYPEIQRKAQEELDRIVGPNRLPEFSDYDDLIYVQAIALESMRWMMVLPLGVPHRVTRDDEYKGFFIPAGSTIIVNAWSILHDPDVFPEPENFKPERFIKDGRLDPSVRNPLEYAFGFGRRVCPGRHLSSASLFMTIASVLHTLKINPAEDEDGNLFDGSTMLAAGLAAGPNRVPCSASPRSADAEHLIRVWCSMDQEEQ</sequence>